<comment type="cofactor">
    <cofactor evidence="1">
        <name>a divalent metal cation</name>
        <dbReference type="ChEBI" id="CHEBI:60240"/>
    </cofactor>
</comment>
<sequence>MAAVKCIVPSCLNVFTGSVKFFGVPSAGSNCFKKWCQFMELSGHGKEKICQAHFRDSNFICKTRQVLKNSAVPSSNMLKHIPTIDKGQTCCVAGCRTRAKSALLPFPSKAKTKQLKLWKESLGMNPTDAVTGMRICRRHFGEVDFRTVKFMYLKPNAVPSRKVKKLVEHPRLLIPSTAPLPPALRDHTYSYRRFVAKSRRMCAVYGCSSRAGNGIFLHSFPPKNDKRYKAWISALKFGKTPSKNAKVCNLHFTGANYYLGGKHLKAGAIPSRKLPKVHRFQNEDAYTMTRTSFRQEKTDRNDCEHGAEIYPSDTTSSDDPVEMDSISHSTEHPSIFEPERLALTDTEISDTNVIKRSIVPDSFTTASQSSSIDANGKTNPLAHPNQRQPNQSEQKTDLELKLRPNNESELVKQFRETWYPLEKQSKDFSCQVVAQDLKSRDMILPDLLITDQDVNTWTGLPSLELLQEICCSVQKLETVYPRKWAMHPTDRVILTMAKIKQNLSFSALGTLFRIHSATVAQYFSHTVHMLAQILSTFVYMPEKKEIKQNIPLCFREHFSNVTIVLDCTETPIATLKCLNCRISTYSQYKSTRTAKFLIGVTPAGLISYCSNAYSGKASDKFIFNHGKLIEQLKPHIDEVMTDKGFAIDTELSTRGIKLHIPPFLRNNRLSPSEAHLNEAIAKARIHVERTIQRIKIFAIIHDTLDANILGEIDDIMSIICGIVNLSNPILRDDKF</sequence>
<dbReference type="SMART" id="SM00692">
    <property type="entry name" value="DM3"/>
    <property type="match status" value="3"/>
</dbReference>
<feature type="compositionally biased region" description="Basic and acidic residues" evidence="6">
    <location>
        <begin position="295"/>
        <end position="307"/>
    </location>
</feature>
<dbReference type="PANTHER" id="PTHR23080">
    <property type="entry name" value="THAP DOMAIN PROTEIN"/>
    <property type="match status" value="1"/>
</dbReference>
<evidence type="ECO:0000256" key="6">
    <source>
        <dbReference type="SAM" id="MobiDB-lite"/>
    </source>
</evidence>
<dbReference type="Pfam" id="PF13359">
    <property type="entry name" value="DDE_Tnp_4"/>
    <property type="match status" value="1"/>
</dbReference>
<dbReference type="PANTHER" id="PTHR23080:SF141">
    <property type="entry name" value="TRANSPOSASE HELIX-TURN-HELIX DOMAIN-CONTAINING PROTEIN"/>
    <property type="match status" value="1"/>
</dbReference>
<feature type="region of interest" description="Disordered" evidence="6">
    <location>
        <begin position="295"/>
        <end position="337"/>
    </location>
</feature>
<evidence type="ECO:0000313" key="8">
    <source>
        <dbReference type="EnsemblMetazoa" id="AAEL024682-PA"/>
    </source>
</evidence>
<feature type="domain" description="THAP-type" evidence="7">
    <location>
        <begin position="81"/>
        <end position="162"/>
    </location>
</feature>
<name>A0A6I8U7N6_AEDAE</name>
<dbReference type="InterPro" id="IPR027805">
    <property type="entry name" value="Transposase_HTH_dom"/>
</dbReference>
<gene>
    <name evidence="8" type="primary">110674072</name>
</gene>
<dbReference type="Pfam" id="PF05485">
    <property type="entry name" value="THAP"/>
    <property type="match status" value="3"/>
</dbReference>
<evidence type="ECO:0000256" key="1">
    <source>
        <dbReference type="ARBA" id="ARBA00001968"/>
    </source>
</evidence>
<dbReference type="InterPro" id="IPR027806">
    <property type="entry name" value="HARBI1_dom"/>
</dbReference>
<keyword evidence="4" id="KW-0862">Zinc</keyword>
<evidence type="ECO:0000256" key="4">
    <source>
        <dbReference type="ARBA" id="ARBA00022833"/>
    </source>
</evidence>
<keyword evidence="9" id="KW-1185">Reference proteome</keyword>
<dbReference type="EnsemblMetazoa" id="AAEL024682-RA">
    <property type="protein sequence ID" value="AAEL024682-PA"/>
    <property type="gene ID" value="AAEL024682"/>
</dbReference>
<dbReference type="InterPro" id="IPR006612">
    <property type="entry name" value="THAP_Znf"/>
</dbReference>
<dbReference type="AlphaFoldDB" id="A0A6I8U7N6"/>
<accession>A0A6I8U7N6</accession>
<dbReference type="Pfam" id="PF13613">
    <property type="entry name" value="HTH_Tnp_4"/>
    <property type="match status" value="1"/>
</dbReference>
<evidence type="ECO:0000256" key="2">
    <source>
        <dbReference type="ARBA" id="ARBA00022723"/>
    </source>
</evidence>
<feature type="domain" description="THAP-type" evidence="7">
    <location>
        <begin position="1"/>
        <end position="76"/>
    </location>
</feature>
<dbReference type="Proteomes" id="UP000008820">
    <property type="component" value="Chromosome 1"/>
</dbReference>
<dbReference type="InParanoid" id="A0A6I8U7N6"/>
<evidence type="ECO:0000259" key="7">
    <source>
        <dbReference type="PROSITE" id="PS50950"/>
    </source>
</evidence>
<evidence type="ECO:0000313" key="9">
    <source>
        <dbReference type="Proteomes" id="UP000008820"/>
    </source>
</evidence>
<feature type="domain" description="THAP-type" evidence="7">
    <location>
        <begin position="197"/>
        <end position="273"/>
    </location>
</feature>
<evidence type="ECO:0000256" key="3">
    <source>
        <dbReference type="ARBA" id="ARBA00022771"/>
    </source>
</evidence>
<evidence type="ECO:0000256" key="5">
    <source>
        <dbReference type="ARBA" id="ARBA00023125"/>
    </source>
</evidence>
<dbReference type="OrthoDB" id="7765071at2759"/>
<dbReference type="GO" id="GO:0003677">
    <property type="term" value="F:DNA binding"/>
    <property type="evidence" value="ECO:0007669"/>
    <property type="project" value="UniProtKB-UniRule"/>
</dbReference>
<reference evidence="8" key="2">
    <citation type="submission" date="2020-05" db="UniProtKB">
        <authorList>
            <consortium name="EnsemblMetazoa"/>
        </authorList>
    </citation>
    <scope>IDENTIFICATION</scope>
    <source>
        <strain evidence="8">LVP_AGWG</strain>
    </source>
</reference>
<reference evidence="8 9" key="1">
    <citation type="submission" date="2017-06" db="EMBL/GenBank/DDBJ databases">
        <title>Aedes aegypti genome working group (AGWG) sequencing and assembly.</title>
        <authorList>
            <consortium name="Aedes aegypti Genome Working Group (AGWG)"/>
            <person name="Matthews B.J."/>
        </authorList>
    </citation>
    <scope>NUCLEOTIDE SEQUENCE [LARGE SCALE GENOMIC DNA]</scope>
    <source>
        <strain evidence="8 9">LVP_AGWG</strain>
    </source>
</reference>
<keyword evidence="3" id="KW-0863">Zinc-finger</keyword>
<protein>
    <recommendedName>
        <fullName evidence="7">THAP-type domain-containing protein</fullName>
    </recommendedName>
</protein>
<dbReference type="Gene3D" id="6.20.210.20">
    <property type="entry name" value="THAP domain"/>
    <property type="match status" value="3"/>
</dbReference>
<keyword evidence="2" id="KW-0479">Metal-binding</keyword>
<dbReference type="PROSITE" id="PS50950">
    <property type="entry name" value="ZF_THAP"/>
    <property type="match status" value="3"/>
</dbReference>
<organism evidence="8 9">
    <name type="scientific">Aedes aegypti</name>
    <name type="common">Yellowfever mosquito</name>
    <name type="synonym">Culex aegypti</name>
    <dbReference type="NCBI Taxonomy" id="7159"/>
    <lineage>
        <taxon>Eukaryota</taxon>
        <taxon>Metazoa</taxon>
        <taxon>Ecdysozoa</taxon>
        <taxon>Arthropoda</taxon>
        <taxon>Hexapoda</taxon>
        <taxon>Insecta</taxon>
        <taxon>Pterygota</taxon>
        <taxon>Neoptera</taxon>
        <taxon>Endopterygota</taxon>
        <taxon>Diptera</taxon>
        <taxon>Nematocera</taxon>
        <taxon>Culicoidea</taxon>
        <taxon>Culicidae</taxon>
        <taxon>Culicinae</taxon>
        <taxon>Aedini</taxon>
        <taxon>Aedes</taxon>
        <taxon>Stegomyia</taxon>
    </lineage>
</organism>
<keyword evidence="5" id="KW-0238">DNA-binding</keyword>
<feature type="compositionally biased region" description="Polar residues" evidence="6">
    <location>
        <begin position="364"/>
        <end position="378"/>
    </location>
</feature>
<dbReference type="SUPFAM" id="SSF57716">
    <property type="entry name" value="Glucocorticoid receptor-like (DNA-binding domain)"/>
    <property type="match status" value="3"/>
</dbReference>
<dbReference type="SMART" id="SM00980">
    <property type="entry name" value="THAP"/>
    <property type="match status" value="3"/>
</dbReference>
<proteinExistence type="predicted"/>
<dbReference type="InterPro" id="IPR038441">
    <property type="entry name" value="THAP_Znf_sf"/>
</dbReference>
<feature type="region of interest" description="Disordered" evidence="6">
    <location>
        <begin position="364"/>
        <end position="399"/>
    </location>
</feature>
<dbReference type="GO" id="GO:0008270">
    <property type="term" value="F:zinc ion binding"/>
    <property type="evidence" value="ECO:0007669"/>
    <property type="project" value="UniProtKB-KW"/>
</dbReference>